<dbReference type="OrthoDB" id="109758at2759"/>
<dbReference type="EMBL" id="QXFX01000038">
    <property type="protein sequence ID" value="KAE9136895.1"/>
    <property type="molecule type" value="Genomic_DNA"/>
</dbReference>
<sequence length="251" mass="28138">MMVFAGSAAIRKLTMMFKYCPKRSRSPRYSRMDKSLAGRNVLLQLTSVTSKPGSSHHRHPCLFAHERDDKETPQQHHSTTSSASQQAWLRLFQTPSALRHYRNTAHEARSTLLDRVHNKDLPPIGGDYKFVELRSRPANIYHIDNSLFSTARPYPVKKTLTLGAFCDFKCICVAANCDARTSGCINAVTRTVCDDTICSVGTDCGKRSRPRIRVGNGIVCNEVIPSGVFIIQYVGEVLVEEDAVQRLETCY</sequence>
<evidence type="ECO:0000313" key="6">
    <source>
        <dbReference type="EMBL" id="KAE9226773.1"/>
    </source>
</evidence>
<dbReference type="EMBL" id="QXGC01000111">
    <property type="protein sequence ID" value="KAE9249207.1"/>
    <property type="molecule type" value="Genomic_DNA"/>
</dbReference>
<evidence type="ECO:0000313" key="14">
    <source>
        <dbReference type="Proteomes" id="UP000440732"/>
    </source>
</evidence>
<dbReference type="EMBL" id="QXFZ01000051">
    <property type="protein sequence ID" value="KAE9136925.1"/>
    <property type="molecule type" value="Genomic_DNA"/>
</dbReference>
<evidence type="ECO:0000313" key="15">
    <source>
        <dbReference type="Proteomes" id="UP000441208"/>
    </source>
</evidence>
<evidence type="ECO:0000313" key="12">
    <source>
        <dbReference type="Proteomes" id="UP000437068"/>
    </source>
</evidence>
<protein>
    <recommendedName>
        <fullName evidence="19">AWS domain-containing protein</fullName>
    </recommendedName>
</protein>
<dbReference type="EMBL" id="QXGD01000279">
    <property type="protein sequence ID" value="KAE9244944.1"/>
    <property type="molecule type" value="Genomic_DNA"/>
</dbReference>
<evidence type="ECO:0000313" key="10">
    <source>
        <dbReference type="Proteomes" id="UP000429523"/>
    </source>
</evidence>
<name>A0A6A3M9G6_9STRA</name>
<evidence type="ECO:0000313" key="17">
    <source>
        <dbReference type="Proteomes" id="UP000476176"/>
    </source>
</evidence>
<reference evidence="16 17" key="1">
    <citation type="submission" date="2018-09" db="EMBL/GenBank/DDBJ databases">
        <title>Genomic investigation of the strawberry pathogen Phytophthora fragariae indicates pathogenicity is determined by transcriptional variation in three key races.</title>
        <authorList>
            <person name="Adams T.M."/>
            <person name="Armitage A.D."/>
            <person name="Sobczyk M.K."/>
            <person name="Bates H.J."/>
            <person name="Dunwell J.M."/>
            <person name="Nellist C.F."/>
            <person name="Harrison R.J."/>
        </authorList>
    </citation>
    <scope>NUCLEOTIDE SEQUENCE [LARGE SCALE GENOMIC DNA]</scope>
    <source>
        <strain evidence="9 12">A4</strain>
        <strain evidence="7 13">BC-1</strain>
        <strain evidence="8 17">BC-23</strain>
        <strain evidence="6 11">NOV-27</strain>
        <strain evidence="5 14">NOV-5</strain>
        <strain evidence="4 15">NOV-71</strain>
        <strain evidence="1 10">NOV-9</strain>
        <strain evidence="3 18">ONT-3</strain>
        <strain evidence="2 16">SCRP245</strain>
    </source>
</reference>
<evidence type="ECO:0000313" key="8">
    <source>
        <dbReference type="EMBL" id="KAE9249207.1"/>
    </source>
</evidence>
<evidence type="ECO:0000313" key="2">
    <source>
        <dbReference type="EMBL" id="KAE9028941.1"/>
    </source>
</evidence>
<dbReference type="Proteomes" id="UP000460718">
    <property type="component" value="Unassembled WGS sequence"/>
</dbReference>
<dbReference type="Proteomes" id="UP000476176">
    <property type="component" value="Unassembled WGS sequence"/>
</dbReference>
<gene>
    <name evidence="9" type="ORF">PF001_g1804</name>
    <name evidence="7" type="ORF">PF002_g7503</name>
    <name evidence="8" type="ORF">PF004_g3493</name>
    <name evidence="6" type="ORF">PF005_g4998</name>
    <name evidence="5" type="ORF">PF006_g3474</name>
    <name evidence="4" type="ORF">PF007_g1992</name>
    <name evidence="1" type="ORF">PF009_g2047</name>
    <name evidence="3" type="ORF">PF010_g1526</name>
    <name evidence="2" type="ORF">PF011_g1329</name>
</gene>
<dbReference type="Proteomes" id="UP000437068">
    <property type="component" value="Unassembled WGS sequence"/>
</dbReference>
<dbReference type="Proteomes" id="UP000440367">
    <property type="component" value="Unassembled WGS sequence"/>
</dbReference>
<dbReference type="EMBL" id="QXFW01000035">
    <property type="protein sequence ID" value="KAE9028941.1"/>
    <property type="molecule type" value="Genomic_DNA"/>
</dbReference>
<organism evidence="2 16">
    <name type="scientific">Phytophthora fragariae</name>
    <dbReference type="NCBI Taxonomy" id="53985"/>
    <lineage>
        <taxon>Eukaryota</taxon>
        <taxon>Sar</taxon>
        <taxon>Stramenopiles</taxon>
        <taxon>Oomycota</taxon>
        <taxon>Peronosporomycetes</taxon>
        <taxon>Peronosporales</taxon>
        <taxon>Peronosporaceae</taxon>
        <taxon>Phytophthora</taxon>
    </lineage>
</organism>
<proteinExistence type="predicted"/>
<dbReference type="InterPro" id="IPR046341">
    <property type="entry name" value="SET_dom_sf"/>
</dbReference>
<evidence type="ECO:0000313" key="11">
    <source>
        <dbReference type="Proteomes" id="UP000433483"/>
    </source>
</evidence>
<accession>A0A6A3M9G6</accession>
<evidence type="ECO:0008006" key="19">
    <source>
        <dbReference type="Google" id="ProtNLM"/>
    </source>
</evidence>
<dbReference type="Proteomes" id="UP000433483">
    <property type="component" value="Unassembled WGS sequence"/>
</dbReference>
<evidence type="ECO:0000313" key="1">
    <source>
        <dbReference type="EMBL" id="KAE8948377.1"/>
    </source>
</evidence>
<dbReference type="EMBL" id="QXGE01000046">
    <property type="protein sequence ID" value="KAE9327721.1"/>
    <property type="molecule type" value="Genomic_DNA"/>
</dbReference>
<dbReference type="AlphaFoldDB" id="A0A6A3M9G6"/>
<evidence type="ECO:0000313" key="18">
    <source>
        <dbReference type="Proteomes" id="UP000488956"/>
    </source>
</evidence>
<comment type="caution">
    <text evidence="2">The sequence shown here is derived from an EMBL/GenBank/DDBJ whole genome shotgun (WGS) entry which is preliminary data.</text>
</comment>
<evidence type="ECO:0000313" key="4">
    <source>
        <dbReference type="EMBL" id="KAE9136925.1"/>
    </source>
</evidence>
<dbReference type="EMBL" id="QXGB01000168">
    <property type="protein sequence ID" value="KAE9226773.1"/>
    <property type="molecule type" value="Genomic_DNA"/>
</dbReference>
<dbReference type="SUPFAM" id="SSF82199">
    <property type="entry name" value="SET domain"/>
    <property type="match status" value="1"/>
</dbReference>
<evidence type="ECO:0000313" key="7">
    <source>
        <dbReference type="EMBL" id="KAE9244944.1"/>
    </source>
</evidence>
<dbReference type="Proteomes" id="UP000440732">
    <property type="component" value="Unassembled WGS sequence"/>
</dbReference>
<evidence type="ECO:0000313" key="5">
    <source>
        <dbReference type="EMBL" id="KAE9152315.1"/>
    </source>
</evidence>
<evidence type="ECO:0000313" key="9">
    <source>
        <dbReference type="EMBL" id="KAE9327721.1"/>
    </source>
</evidence>
<dbReference type="EMBL" id="QXGA01000111">
    <property type="protein sequence ID" value="KAE9152315.1"/>
    <property type="molecule type" value="Genomic_DNA"/>
</dbReference>
<dbReference type="Proteomes" id="UP000429523">
    <property type="component" value="Unassembled WGS sequence"/>
</dbReference>
<dbReference type="Gene3D" id="2.170.270.10">
    <property type="entry name" value="SET domain"/>
    <property type="match status" value="1"/>
</dbReference>
<dbReference type="Proteomes" id="UP000441208">
    <property type="component" value="Unassembled WGS sequence"/>
</dbReference>
<evidence type="ECO:0000313" key="3">
    <source>
        <dbReference type="EMBL" id="KAE9136895.1"/>
    </source>
</evidence>
<evidence type="ECO:0000313" key="13">
    <source>
        <dbReference type="Proteomes" id="UP000440367"/>
    </source>
</evidence>
<keyword evidence="11" id="KW-1185">Reference proteome</keyword>
<dbReference type="Proteomes" id="UP000488956">
    <property type="component" value="Unassembled WGS sequence"/>
</dbReference>
<dbReference type="EMBL" id="QXGF01000051">
    <property type="protein sequence ID" value="KAE8948377.1"/>
    <property type="molecule type" value="Genomic_DNA"/>
</dbReference>
<evidence type="ECO:0000313" key="16">
    <source>
        <dbReference type="Proteomes" id="UP000460718"/>
    </source>
</evidence>